<dbReference type="Pfam" id="PF12819">
    <property type="entry name" value="Malectin_like"/>
    <property type="match status" value="1"/>
</dbReference>
<feature type="binding site" evidence="16">
    <location>
        <position position="603"/>
    </location>
    <ligand>
        <name>ATP</name>
        <dbReference type="ChEBI" id="CHEBI:30616"/>
    </ligand>
</feature>
<dbReference type="FunFam" id="1.10.510.10:FF:000146">
    <property type="entry name" value="LRR receptor-like serine/threonine-protein kinase IOS1"/>
    <property type="match status" value="1"/>
</dbReference>
<dbReference type="PANTHER" id="PTHR45631:SF27">
    <property type="entry name" value="PROTEIN KINASE DOMAIN-CONTAINING PROTEIN"/>
    <property type="match status" value="1"/>
</dbReference>
<evidence type="ECO:0000256" key="17">
    <source>
        <dbReference type="SAM" id="SignalP"/>
    </source>
</evidence>
<keyword evidence="12 16" id="KW-0067">ATP-binding</keyword>
<evidence type="ECO:0000256" key="13">
    <source>
        <dbReference type="ARBA" id="ARBA00022989"/>
    </source>
</evidence>
<dbReference type="PROSITE" id="PS00107">
    <property type="entry name" value="PROTEIN_KINASE_ATP"/>
    <property type="match status" value="1"/>
</dbReference>
<keyword evidence="3" id="KW-0723">Serine/threonine-protein kinase</keyword>
<evidence type="ECO:0000256" key="11">
    <source>
        <dbReference type="ARBA" id="ARBA00022777"/>
    </source>
</evidence>
<sequence>MNMRVIAIAIAIGIPLIFSLLRRVCAQEGFVSIQCCAASNFTDQGTNLTWISDNYLFHSVGRCENFSAFSGNDHKIARVFDESDSKSFCYYLPVIKSRKYLVRATFLNGHVPQFVTGSTFNFSIGSTSISQINSSLEYLELEGIFAANDDHTNFCLRNEHGNAYISKLELRPLNDAFYLQGSPATILKLVTRVDLGNKNLYYRFPKDLADRIWHVHYEDADLIRGKILESPDITLHGSNVSVPLEVLQTAITDDEQLIFNLKGLVTDHDELLIILHFLELDANVQTGQRVFDIYVNGDKKFANFDVLDNENSSNYKVVTTQVKSNGFLNLSLVKVQDAAKYGPICNAYEIYKVLQRTTETIQRDVDAVMKLKQELMVENYKHEVFRNWQGDPCFPASWFGVSCEEKNGSFVITKINLPSMNLQGAIPTVIGDLTELTELDVQYNNFTGPIPDFLATLPNLSTLSIECNPQLSSHIPSSLSTRKNLTFIFGSCNAPTPQKSNIPVIGSVACACAAVTSVLGIFFSCFNKRPHRTLKRNYQVTKNLGSIDHSIQYALKNPRSEVKTFTLDYVKKATCCYQTLIGEGGFGTVYRGTLSPGQEVAVKVRSATSVQGTREFDNEVNLLSKLRHENLVPLLGYCCENDQQILVYPFMSNGSLQERLYGEASKRKVLDWPTRLSIALGAARGLLYLHTFPGRCIIHRDVKSSNILLDHSMCAKVADFGFSKYAPQEGDSGASLEVRGTAGYLDPEYYSTQQLSTKSDVFSFGVVLLEIVTGREPLNLHRPHSEWSLVEWAKPYIREQRIDEMVDPKIKGSYHAEAMWRVVEAALACIEPFSAYRPNIVDIVRELEDSLIIENNASEYMRSIESFGGSNRFQYSIDRKIPALAMASSEPSEFCQIIAAPQPRY</sequence>
<dbReference type="SMART" id="SM00220">
    <property type="entry name" value="S_TKc"/>
    <property type="match status" value="1"/>
</dbReference>
<dbReference type="InterPro" id="IPR013210">
    <property type="entry name" value="LRR_N_plant-typ"/>
</dbReference>
<evidence type="ECO:0000313" key="19">
    <source>
        <dbReference type="EMBL" id="KAL0928113.1"/>
    </source>
</evidence>
<keyword evidence="20" id="KW-1185">Reference proteome</keyword>
<accession>A0ABD0VU67</accession>
<keyword evidence="14" id="KW-0472">Membrane</keyword>
<evidence type="ECO:0000256" key="6">
    <source>
        <dbReference type="ARBA" id="ARBA00022679"/>
    </source>
</evidence>
<comment type="similarity">
    <text evidence="2">Belongs to the protein kinase superfamily. Ser/Thr protein kinase family.</text>
</comment>
<dbReference type="InterPro" id="IPR017441">
    <property type="entry name" value="Protein_kinase_ATP_BS"/>
</dbReference>
<dbReference type="Pfam" id="PF08263">
    <property type="entry name" value="LRRNT_2"/>
    <property type="match status" value="1"/>
</dbReference>
<feature type="domain" description="Protein kinase" evidence="18">
    <location>
        <begin position="575"/>
        <end position="852"/>
    </location>
</feature>
<evidence type="ECO:0000256" key="14">
    <source>
        <dbReference type="ARBA" id="ARBA00023136"/>
    </source>
</evidence>
<dbReference type="Gene3D" id="3.80.10.10">
    <property type="entry name" value="Ribonuclease Inhibitor"/>
    <property type="match status" value="1"/>
</dbReference>
<comment type="subcellular location">
    <subcellularLocation>
        <location evidence="1">Cell membrane</location>
        <topology evidence="1">Single-pass membrane protein</topology>
    </subcellularLocation>
</comment>
<dbReference type="Pfam" id="PF07714">
    <property type="entry name" value="PK_Tyr_Ser-Thr"/>
    <property type="match status" value="1"/>
</dbReference>
<feature type="signal peptide" evidence="17">
    <location>
        <begin position="1"/>
        <end position="26"/>
    </location>
</feature>
<dbReference type="PROSITE" id="PS00108">
    <property type="entry name" value="PROTEIN_KINASE_ST"/>
    <property type="match status" value="1"/>
</dbReference>
<keyword evidence="6" id="KW-0808">Transferase</keyword>
<evidence type="ECO:0000256" key="8">
    <source>
        <dbReference type="ARBA" id="ARBA00022729"/>
    </source>
</evidence>
<dbReference type="Gene3D" id="2.60.120.430">
    <property type="entry name" value="Galactose-binding lectin"/>
    <property type="match status" value="1"/>
</dbReference>
<evidence type="ECO:0000256" key="4">
    <source>
        <dbReference type="ARBA" id="ARBA00022553"/>
    </source>
</evidence>
<keyword evidence="5" id="KW-0433">Leucine-rich repeat</keyword>
<evidence type="ECO:0000256" key="2">
    <source>
        <dbReference type="ARBA" id="ARBA00008684"/>
    </source>
</evidence>
<keyword evidence="10 16" id="KW-0547">Nucleotide-binding</keyword>
<evidence type="ECO:0000259" key="18">
    <source>
        <dbReference type="PROSITE" id="PS50011"/>
    </source>
</evidence>
<dbReference type="FunFam" id="3.80.10.10:FF:000129">
    <property type="entry name" value="Leucine-rich repeat receptor-like kinase"/>
    <property type="match status" value="1"/>
</dbReference>
<keyword evidence="7" id="KW-0812">Transmembrane</keyword>
<name>A0ABD0VU67_DENTH</name>
<dbReference type="GO" id="GO:0005524">
    <property type="term" value="F:ATP binding"/>
    <property type="evidence" value="ECO:0007669"/>
    <property type="project" value="UniProtKB-UniRule"/>
</dbReference>
<evidence type="ECO:0000256" key="9">
    <source>
        <dbReference type="ARBA" id="ARBA00022737"/>
    </source>
</evidence>
<dbReference type="FunFam" id="3.30.200.20:FF:000039">
    <property type="entry name" value="receptor-like protein kinase FERONIA"/>
    <property type="match status" value="1"/>
</dbReference>
<dbReference type="InterPro" id="IPR001245">
    <property type="entry name" value="Ser-Thr/Tyr_kinase_cat_dom"/>
</dbReference>
<keyword evidence="15" id="KW-0675">Receptor</keyword>
<dbReference type="PANTHER" id="PTHR45631">
    <property type="entry name" value="OS07G0107800 PROTEIN-RELATED"/>
    <property type="match status" value="1"/>
</dbReference>
<evidence type="ECO:0000256" key="10">
    <source>
        <dbReference type="ARBA" id="ARBA00022741"/>
    </source>
</evidence>
<dbReference type="InterPro" id="IPR008271">
    <property type="entry name" value="Ser/Thr_kinase_AS"/>
</dbReference>
<evidence type="ECO:0000256" key="5">
    <source>
        <dbReference type="ARBA" id="ARBA00022614"/>
    </source>
</evidence>
<evidence type="ECO:0000256" key="1">
    <source>
        <dbReference type="ARBA" id="ARBA00004162"/>
    </source>
</evidence>
<evidence type="ECO:0000256" key="15">
    <source>
        <dbReference type="ARBA" id="ARBA00023170"/>
    </source>
</evidence>
<dbReference type="GO" id="GO:0005886">
    <property type="term" value="C:plasma membrane"/>
    <property type="evidence" value="ECO:0007669"/>
    <property type="project" value="UniProtKB-SubCell"/>
</dbReference>
<dbReference type="EMBL" id="JANQDX010000002">
    <property type="protein sequence ID" value="KAL0928113.1"/>
    <property type="molecule type" value="Genomic_DNA"/>
</dbReference>
<evidence type="ECO:0000256" key="12">
    <source>
        <dbReference type="ARBA" id="ARBA00022840"/>
    </source>
</evidence>
<feature type="chain" id="PRO_5044859866" description="Protein kinase domain-containing protein" evidence="17">
    <location>
        <begin position="27"/>
        <end position="905"/>
    </location>
</feature>
<comment type="caution">
    <text evidence="19">The sequence shown here is derived from an EMBL/GenBank/DDBJ whole genome shotgun (WGS) entry which is preliminary data.</text>
</comment>
<keyword evidence="9" id="KW-0677">Repeat</keyword>
<dbReference type="InterPro" id="IPR000719">
    <property type="entry name" value="Prot_kinase_dom"/>
</dbReference>
<evidence type="ECO:0000256" key="16">
    <source>
        <dbReference type="PROSITE-ProRule" id="PRU10141"/>
    </source>
</evidence>
<dbReference type="InterPro" id="IPR032675">
    <property type="entry name" value="LRR_dom_sf"/>
</dbReference>
<keyword evidence="11" id="KW-0418">Kinase</keyword>
<evidence type="ECO:0000313" key="20">
    <source>
        <dbReference type="Proteomes" id="UP001552299"/>
    </source>
</evidence>
<reference evidence="19 20" key="1">
    <citation type="journal article" date="2024" name="Plant Biotechnol. J.">
        <title>Dendrobium thyrsiflorum genome and its molecular insights into genes involved in important horticultural traits.</title>
        <authorList>
            <person name="Chen B."/>
            <person name="Wang J.Y."/>
            <person name="Zheng P.J."/>
            <person name="Li K.L."/>
            <person name="Liang Y.M."/>
            <person name="Chen X.F."/>
            <person name="Zhang C."/>
            <person name="Zhao X."/>
            <person name="He X."/>
            <person name="Zhang G.Q."/>
            <person name="Liu Z.J."/>
            <person name="Xu Q."/>
        </authorList>
    </citation>
    <scope>NUCLEOTIDE SEQUENCE [LARGE SCALE GENOMIC DNA]</scope>
    <source>
        <strain evidence="19">GZMU011</strain>
    </source>
</reference>
<organism evidence="19 20">
    <name type="scientific">Dendrobium thyrsiflorum</name>
    <name type="common">Pinecone-like raceme dendrobium</name>
    <name type="synonym">Orchid</name>
    <dbReference type="NCBI Taxonomy" id="117978"/>
    <lineage>
        <taxon>Eukaryota</taxon>
        <taxon>Viridiplantae</taxon>
        <taxon>Streptophyta</taxon>
        <taxon>Embryophyta</taxon>
        <taxon>Tracheophyta</taxon>
        <taxon>Spermatophyta</taxon>
        <taxon>Magnoliopsida</taxon>
        <taxon>Liliopsida</taxon>
        <taxon>Asparagales</taxon>
        <taxon>Orchidaceae</taxon>
        <taxon>Epidendroideae</taxon>
        <taxon>Malaxideae</taxon>
        <taxon>Dendrobiinae</taxon>
        <taxon>Dendrobium</taxon>
    </lineage>
</organism>
<dbReference type="SUPFAM" id="SSF56112">
    <property type="entry name" value="Protein kinase-like (PK-like)"/>
    <property type="match status" value="1"/>
</dbReference>
<keyword evidence="4" id="KW-0597">Phosphoprotein</keyword>
<protein>
    <recommendedName>
        <fullName evidence="18">Protein kinase domain-containing protein</fullName>
    </recommendedName>
</protein>
<dbReference type="Gene3D" id="1.10.510.10">
    <property type="entry name" value="Transferase(Phosphotransferase) domain 1"/>
    <property type="match status" value="1"/>
</dbReference>
<dbReference type="GO" id="GO:0004674">
    <property type="term" value="F:protein serine/threonine kinase activity"/>
    <property type="evidence" value="ECO:0007669"/>
    <property type="project" value="UniProtKB-KW"/>
</dbReference>
<dbReference type="Gene3D" id="3.30.200.20">
    <property type="entry name" value="Phosphorylase Kinase, domain 1"/>
    <property type="match status" value="1"/>
</dbReference>
<dbReference type="Proteomes" id="UP001552299">
    <property type="component" value="Unassembled WGS sequence"/>
</dbReference>
<dbReference type="AlphaFoldDB" id="A0ABD0VU67"/>
<dbReference type="InterPro" id="IPR011009">
    <property type="entry name" value="Kinase-like_dom_sf"/>
</dbReference>
<evidence type="ECO:0000256" key="3">
    <source>
        <dbReference type="ARBA" id="ARBA00022527"/>
    </source>
</evidence>
<evidence type="ECO:0000256" key="7">
    <source>
        <dbReference type="ARBA" id="ARBA00022692"/>
    </source>
</evidence>
<dbReference type="CDD" id="cd14066">
    <property type="entry name" value="STKc_IRAK"/>
    <property type="match status" value="1"/>
</dbReference>
<gene>
    <name evidence="19" type="ORF">M5K25_002354</name>
</gene>
<dbReference type="InterPro" id="IPR024788">
    <property type="entry name" value="Malectin-like_Carb-bd_dom"/>
</dbReference>
<keyword evidence="8 17" id="KW-0732">Signal</keyword>
<dbReference type="PROSITE" id="PS50011">
    <property type="entry name" value="PROTEIN_KINASE_DOM"/>
    <property type="match status" value="1"/>
</dbReference>
<dbReference type="SUPFAM" id="SSF52058">
    <property type="entry name" value="L domain-like"/>
    <property type="match status" value="1"/>
</dbReference>
<keyword evidence="13" id="KW-1133">Transmembrane helix</keyword>
<proteinExistence type="inferred from homology"/>